<gene>
    <name evidence="2" type="ORF">OXX778_LOCUS15613</name>
</gene>
<reference evidence="2" key="1">
    <citation type="submission" date="2021-02" db="EMBL/GenBank/DDBJ databases">
        <authorList>
            <person name="Nowell W R."/>
        </authorList>
    </citation>
    <scope>NUCLEOTIDE SEQUENCE</scope>
    <source>
        <strain evidence="2">Ploen Becks lab</strain>
    </source>
</reference>
<proteinExistence type="predicted"/>
<keyword evidence="3" id="KW-1185">Reference proteome</keyword>
<evidence type="ECO:0000313" key="3">
    <source>
        <dbReference type="Proteomes" id="UP000663879"/>
    </source>
</evidence>
<dbReference type="GO" id="GO:0005615">
    <property type="term" value="C:extracellular space"/>
    <property type="evidence" value="ECO:0007669"/>
    <property type="project" value="TreeGrafter"/>
</dbReference>
<dbReference type="PANTHER" id="PTHR24373:SF370">
    <property type="entry name" value="FISH-LIPS, ISOFORM E"/>
    <property type="match status" value="1"/>
</dbReference>
<dbReference type="SUPFAM" id="SSF52058">
    <property type="entry name" value="L domain-like"/>
    <property type="match status" value="1"/>
</dbReference>
<protein>
    <submittedName>
        <fullName evidence="2">Uncharacterized protein</fullName>
    </submittedName>
</protein>
<dbReference type="InterPro" id="IPR032675">
    <property type="entry name" value="LRR_dom_sf"/>
</dbReference>
<dbReference type="PANTHER" id="PTHR24373">
    <property type="entry name" value="SLIT RELATED LEUCINE-RICH REPEAT NEURONAL PROTEIN"/>
    <property type="match status" value="1"/>
</dbReference>
<dbReference type="Gene3D" id="3.80.10.10">
    <property type="entry name" value="Ribonuclease Inhibitor"/>
    <property type="match status" value="2"/>
</dbReference>
<accession>A0A814FTQ4</accession>
<dbReference type="AlphaFoldDB" id="A0A814FTQ4"/>
<dbReference type="EMBL" id="CAJNOC010003488">
    <property type="protein sequence ID" value="CAF0984832.1"/>
    <property type="molecule type" value="Genomic_DNA"/>
</dbReference>
<dbReference type="Proteomes" id="UP000663879">
    <property type="component" value="Unassembled WGS sequence"/>
</dbReference>
<comment type="caution">
    <text evidence="2">The sequence shown here is derived from an EMBL/GenBank/DDBJ whole genome shotgun (WGS) entry which is preliminary data.</text>
</comment>
<dbReference type="InterPro" id="IPR050328">
    <property type="entry name" value="Dev_Immune_Receptor"/>
</dbReference>
<keyword evidence="1" id="KW-0732">Signal</keyword>
<dbReference type="GO" id="GO:0031012">
    <property type="term" value="C:extracellular matrix"/>
    <property type="evidence" value="ECO:0007669"/>
    <property type="project" value="TreeGrafter"/>
</dbReference>
<evidence type="ECO:0000313" key="2">
    <source>
        <dbReference type="EMBL" id="CAF0984832.1"/>
    </source>
</evidence>
<sequence>MQAIKRTIIDYSTDVVNEIDIQCEKVFEKLNDKNQLEKMSTINNIRKMMIESVHEIERLNLNDLSIETKCAFEKKFFFFIPNNEMKIVPLNNKDIETQMILNNEIGILVILNQFEQNTFISSFRCGIKTLDESAVKNSFETFEDITKFVIIIMLMKKRLALAPNTFIYDLTNKVDNIIESININASGIRSVSEIDLNFFEKLINLEYLDSLKIEVSKLDRIKKGNFSILKNLNELTLKFQDIKKFEDNSFLGLNNLNYLTLFGIKETQVNFFNCLRNLKRLTFAAGDFSKLSSSFFKDLYNLKNLTFFQCKFSSIKKDTFLDLNNLECLNILSSQIEYLDEDCLNGLENLTKLHINAHNNLYFINSLKIHVNTFKTCQNLEILNFDNCKLNDSDMTLIHDFKKLKYLVLADNFIRQMEFLNNFHNLEALDIFDIKFNQDQFDRLTLSNLKYFKFSSDTIPHFNENFKSLQAINGRIAVFCRDIASRLKHLENLDCLQLRITSFQIDPNETFKFIENLKIFDFIFTAFFFSNESKRGLKILYQVLEKYFDQEKTQDYHFKELSHYRAIFQVFLKYF</sequence>
<dbReference type="OrthoDB" id="6363818at2759"/>
<evidence type="ECO:0000256" key="1">
    <source>
        <dbReference type="ARBA" id="ARBA00022729"/>
    </source>
</evidence>
<name>A0A814FTQ4_9BILA</name>
<organism evidence="2 3">
    <name type="scientific">Brachionus calyciflorus</name>
    <dbReference type="NCBI Taxonomy" id="104777"/>
    <lineage>
        <taxon>Eukaryota</taxon>
        <taxon>Metazoa</taxon>
        <taxon>Spiralia</taxon>
        <taxon>Gnathifera</taxon>
        <taxon>Rotifera</taxon>
        <taxon>Eurotatoria</taxon>
        <taxon>Monogononta</taxon>
        <taxon>Pseudotrocha</taxon>
        <taxon>Ploima</taxon>
        <taxon>Brachionidae</taxon>
        <taxon>Brachionus</taxon>
    </lineage>
</organism>